<evidence type="ECO:0000259" key="2">
    <source>
        <dbReference type="Pfam" id="PF02557"/>
    </source>
</evidence>
<dbReference type="InterPro" id="IPR003709">
    <property type="entry name" value="VanY-like_core_dom"/>
</dbReference>
<name>A0ABM8H142_9MICO</name>
<dbReference type="Gene3D" id="3.30.1380.10">
    <property type="match status" value="1"/>
</dbReference>
<protein>
    <recommendedName>
        <fullName evidence="2">D-alanyl-D-alanine carboxypeptidase-like core domain-containing protein</fullName>
    </recommendedName>
</protein>
<dbReference type="RefSeq" id="WP_286329623.1">
    <property type="nucleotide sequence ID" value="NZ_AP027734.1"/>
</dbReference>
<evidence type="ECO:0000313" key="3">
    <source>
        <dbReference type="EMBL" id="BDZ54482.1"/>
    </source>
</evidence>
<feature type="domain" description="D-alanyl-D-alanine carboxypeptidase-like core" evidence="2">
    <location>
        <begin position="119"/>
        <end position="186"/>
    </location>
</feature>
<evidence type="ECO:0000313" key="4">
    <source>
        <dbReference type="Proteomes" id="UP001321477"/>
    </source>
</evidence>
<feature type="region of interest" description="Disordered" evidence="1">
    <location>
        <begin position="41"/>
        <end position="77"/>
    </location>
</feature>
<gene>
    <name evidence="3" type="ORF">GCM10025870_15550</name>
</gene>
<dbReference type="InterPro" id="IPR009045">
    <property type="entry name" value="Zn_M74/Hedgehog-like"/>
</dbReference>
<organism evidence="3 4">
    <name type="scientific">Agromyces marinus</name>
    <dbReference type="NCBI Taxonomy" id="1389020"/>
    <lineage>
        <taxon>Bacteria</taxon>
        <taxon>Bacillati</taxon>
        <taxon>Actinomycetota</taxon>
        <taxon>Actinomycetes</taxon>
        <taxon>Micrococcales</taxon>
        <taxon>Microbacteriaceae</taxon>
        <taxon>Agromyces</taxon>
    </lineage>
</organism>
<dbReference type="SUPFAM" id="SSF55166">
    <property type="entry name" value="Hedgehog/DD-peptidase"/>
    <property type="match status" value="1"/>
</dbReference>
<dbReference type="CDD" id="cd14852">
    <property type="entry name" value="LD-carboxypeptidase"/>
    <property type="match status" value="1"/>
</dbReference>
<dbReference type="InterPro" id="IPR052179">
    <property type="entry name" value="DD-CPase-like"/>
</dbReference>
<keyword evidence="4" id="KW-1185">Reference proteome</keyword>
<proteinExistence type="predicted"/>
<evidence type="ECO:0000256" key="1">
    <source>
        <dbReference type="SAM" id="MobiDB-lite"/>
    </source>
</evidence>
<dbReference type="PANTHER" id="PTHR34385">
    <property type="entry name" value="D-ALANYL-D-ALANINE CARBOXYPEPTIDASE"/>
    <property type="match status" value="1"/>
</dbReference>
<dbReference type="Proteomes" id="UP001321477">
    <property type="component" value="Chromosome"/>
</dbReference>
<dbReference type="PANTHER" id="PTHR34385:SF1">
    <property type="entry name" value="PEPTIDOGLYCAN L-ALANYL-D-GLUTAMATE ENDOPEPTIDASE CWLK"/>
    <property type="match status" value="1"/>
</dbReference>
<dbReference type="EMBL" id="AP027734">
    <property type="protein sequence ID" value="BDZ54482.1"/>
    <property type="molecule type" value="Genomic_DNA"/>
</dbReference>
<dbReference type="InterPro" id="IPR058193">
    <property type="entry name" value="VanY/YodJ_core_dom"/>
</dbReference>
<feature type="compositionally biased region" description="Pro residues" evidence="1">
    <location>
        <begin position="47"/>
        <end position="61"/>
    </location>
</feature>
<sequence>MATRPGPSPRVRRNRLIAGLVVAMLVVVASAWVIAALAPSAGSASPSPSPSATPTATPRPAPTATATPTPVDTFDKAAHSIDDPDSIWVVVDKLRPLNPADYEPSDLVVVPVAHTWEPLMRAEAADAIVRMFQAAADEAGLSLASNSAYRSYGSQERIYDGDDTLTARPGFSEHQTGLTMDIGAESGYCSSTCASPTPQRGSGCATTPTGSGSCCGTRRIRST</sequence>
<reference evidence="4" key="1">
    <citation type="journal article" date="2019" name="Int. J. Syst. Evol. Microbiol.">
        <title>The Global Catalogue of Microorganisms (GCM) 10K type strain sequencing project: providing services to taxonomists for standard genome sequencing and annotation.</title>
        <authorList>
            <consortium name="The Broad Institute Genomics Platform"/>
            <consortium name="The Broad Institute Genome Sequencing Center for Infectious Disease"/>
            <person name="Wu L."/>
            <person name="Ma J."/>
        </authorList>
    </citation>
    <scope>NUCLEOTIDE SEQUENCE [LARGE SCALE GENOMIC DNA]</scope>
    <source>
        <strain evidence="4">NBRC 109019</strain>
    </source>
</reference>
<accession>A0ABM8H142</accession>
<dbReference type="Pfam" id="PF02557">
    <property type="entry name" value="VanY"/>
    <property type="match status" value="1"/>
</dbReference>